<evidence type="ECO:0000256" key="2">
    <source>
        <dbReference type="ARBA" id="ARBA00022670"/>
    </source>
</evidence>
<keyword evidence="2" id="KW-0645">Protease</keyword>
<dbReference type="GO" id="GO:0006508">
    <property type="term" value="P:proteolysis"/>
    <property type="evidence" value="ECO:0007669"/>
    <property type="project" value="UniProtKB-KW"/>
</dbReference>
<organism evidence="5">
    <name type="scientific">bioreactor metagenome</name>
    <dbReference type="NCBI Taxonomy" id="1076179"/>
    <lineage>
        <taxon>unclassified sequences</taxon>
        <taxon>metagenomes</taxon>
        <taxon>ecological metagenomes</taxon>
    </lineage>
</organism>
<sequence length="102" mass="11472">MINVVIKYNNNFIREITVSGHSDYAEYGKDIVCAGVSAISVGSLNAIYEFTGIKPEHIIDDGYLLVKFSEDSINQIIAKVTLIQLESIEESYSKHMKITEER</sequence>
<keyword evidence="1" id="KW-0690">Ribosome biogenesis</keyword>
<comment type="caution">
    <text evidence="5">The sequence shown here is derived from an EMBL/GenBank/DDBJ whole genome shotgun (WGS) entry which is preliminary data.</text>
</comment>
<keyword evidence="4" id="KW-0788">Thiol protease</keyword>
<proteinExistence type="predicted"/>
<dbReference type="EMBL" id="VSSQ01049405">
    <property type="protein sequence ID" value="MPN03489.1"/>
    <property type="molecule type" value="Genomic_DNA"/>
</dbReference>
<evidence type="ECO:0000313" key="5">
    <source>
        <dbReference type="EMBL" id="MPN03489.1"/>
    </source>
</evidence>
<dbReference type="PANTHER" id="PTHR39178">
    <property type="entry name" value="HYPOTHETICAL RIBOSOME-ASSOCIATED PROTEIN"/>
    <property type="match status" value="1"/>
</dbReference>
<dbReference type="GO" id="GO:0008234">
    <property type="term" value="F:cysteine-type peptidase activity"/>
    <property type="evidence" value="ECO:0007669"/>
    <property type="project" value="UniProtKB-KW"/>
</dbReference>
<dbReference type="SUPFAM" id="SSF118010">
    <property type="entry name" value="TM1457-like"/>
    <property type="match status" value="1"/>
</dbReference>
<name>A0A645EQR6_9ZZZZ</name>
<dbReference type="InterPro" id="IPR036764">
    <property type="entry name" value="Peptidase_Prp_sf"/>
</dbReference>
<dbReference type="PANTHER" id="PTHR39178:SF1">
    <property type="entry name" value="RIBOSOMAL-PROCESSING CYSTEINE PROTEASE PRP"/>
    <property type="match status" value="1"/>
</dbReference>
<dbReference type="CDD" id="cd16332">
    <property type="entry name" value="Prp-like"/>
    <property type="match status" value="1"/>
</dbReference>
<evidence type="ECO:0000256" key="3">
    <source>
        <dbReference type="ARBA" id="ARBA00022801"/>
    </source>
</evidence>
<evidence type="ECO:0008006" key="6">
    <source>
        <dbReference type="Google" id="ProtNLM"/>
    </source>
</evidence>
<dbReference type="Gene3D" id="3.30.70.1490">
    <property type="entry name" value="Cysteine protease Prp"/>
    <property type="match status" value="1"/>
</dbReference>
<evidence type="ECO:0000256" key="1">
    <source>
        <dbReference type="ARBA" id="ARBA00022517"/>
    </source>
</evidence>
<dbReference type="GO" id="GO:0042254">
    <property type="term" value="P:ribosome biogenesis"/>
    <property type="evidence" value="ECO:0007669"/>
    <property type="project" value="UniProtKB-KW"/>
</dbReference>
<protein>
    <recommendedName>
        <fullName evidence="6">Ribosomal-processing cysteine protease Prp</fullName>
    </recommendedName>
</protein>
<keyword evidence="3" id="KW-0378">Hydrolase</keyword>
<accession>A0A645EQR6</accession>
<dbReference type="AlphaFoldDB" id="A0A645EQR6"/>
<dbReference type="InterPro" id="IPR007422">
    <property type="entry name" value="Peptidase_Prp"/>
</dbReference>
<dbReference type="Pfam" id="PF04327">
    <property type="entry name" value="Peptidase_Prp"/>
    <property type="match status" value="1"/>
</dbReference>
<reference evidence="5" key="1">
    <citation type="submission" date="2019-08" db="EMBL/GenBank/DDBJ databases">
        <authorList>
            <person name="Kucharzyk K."/>
            <person name="Murdoch R.W."/>
            <person name="Higgins S."/>
            <person name="Loffler F."/>
        </authorList>
    </citation>
    <scope>NUCLEOTIDE SEQUENCE</scope>
</reference>
<gene>
    <name evidence="5" type="ORF">SDC9_150719</name>
</gene>
<evidence type="ECO:0000256" key="4">
    <source>
        <dbReference type="ARBA" id="ARBA00022807"/>
    </source>
</evidence>